<dbReference type="Gene3D" id="3.30.1150.10">
    <property type="match status" value="1"/>
</dbReference>
<dbReference type="GO" id="GO:0015891">
    <property type="term" value="P:siderophore transport"/>
    <property type="evidence" value="ECO:0007669"/>
    <property type="project" value="InterPro"/>
</dbReference>
<keyword evidence="8 11" id="KW-1133">Transmembrane helix</keyword>
<dbReference type="InterPro" id="IPR003538">
    <property type="entry name" value="TonB"/>
</dbReference>
<evidence type="ECO:0000259" key="12">
    <source>
        <dbReference type="PROSITE" id="PS52015"/>
    </source>
</evidence>
<evidence type="ECO:0000256" key="1">
    <source>
        <dbReference type="ARBA" id="ARBA00004383"/>
    </source>
</evidence>
<dbReference type="InterPro" id="IPR051045">
    <property type="entry name" value="TonB-dependent_transducer"/>
</dbReference>
<evidence type="ECO:0000256" key="2">
    <source>
        <dbReference type="ARBA" id="ARBA00006555"/>
    </source>
</evidence>
<dbReference type="GO" id="GO:0031992">
    <property type="term" value="F:energy transducer activity"/>
    <property type="evidence" value="ECO:0007669"/>
    <property type="project" value="InterPro"/>
</dbReference>
<dbReference type="Proteomes" id="UP000598633">
    <property type="component" value="Unassembled WGS sequence"/>
</dbReference>
<dbReference type="PROSITE" id="PS52015">
    <property type="entry name" value="TONB_CTD"/>
    <property type="match status" value="1"/>
</dbReference>
<evidence type="ECO:0000256" key="7">
    <source>
        <dbReference type="ARBA" id="ARBA00022927"/>
    </source>
</evidence>
<evidence type="ECO:0000256" key="9">
    <source>
        <dbReference type="ARBA" id="ARBA00023136"/>
    </source>
</evidence>
<dbReference type="EMBL" id="JACXWA010000120">
    <property type="protein sequence ID" value="MBD3871177.1"/>
    <property type="molecule type" value="Genomic_DNA"/>
</dbReference>
<keyword evidence="7" id="KW-0653">Protein transport</keyword>
<evidence type="ECO:0000256" key="3">
    <source>
        <dbReference type="ARBA" id="ARBA00022448"/>
    </source>
</evidence>
<evidence type="ECO:0000256" key="10">
    <source>
        <dbReference type="SAM" id="MobiDB-lite"/>
    </source>
</evidence>
<organism evidence="13 14">
    <name type="scientific">Candidatus Sulfomarinibacter kjeldsenii</name>
    <dbReference type="NCBI Taxonomy" id="2885994"/>
    <lineage>
        <taxon>Bacteria</taxon>
        <taxon>Pseudomonadati</taxon>
        <taxon>Acidobacteriota</taxon>
        <taxon>Thermoanaerobaculia</taxon>
        <taxon>Thermoanaerobaculales</taxon>
        <taxon>Candidatus Sulfomarinibacteraceae</taxon>
        <taxon>Candidatus Sulfomarinibacter</taxon>
    </lineage>
</organism>
<name>A0A8J6Y6E5_9BACT</name>
<comment type="caution">
    <text evidence="13">The sequence shown here is derived from an EMBL/GenBank/DDBJ whole genome shotgun (WGS) entry which is preliminary data.</text>
</comment>
<protein>
    <submittedName>
        <fullName evidence="13">Energy transducer TonB</fullName>
    </submittedName>
</protein>
<keyword evidence="3" id="KW-0813">Transport</keyword>
<dbReference type="NCBIfam" id="TIGR01352">
    <property type="entry name" value="tonB_Cterm"/>
    <property type="match status" value="1"/>
</dbReference>
<dbReference type="InterPro" id="IPR006260">
    <property type="entry name" value="TonB/TolA_C"/>
</dbReference>
<dbReference type="GO" id="GO:0005886">
    <property type="term" value="C:plasma membrane"/>
    <property type="evidence" value="ECO:0007669"/>
    <property type="project" value="UniProtKB-SubCell"/>
</dbReference>
<evidence type="ECO:0000256" key="6">
    <source>
        <dbReference type="ARBA" id="ARBA00022692"/>
    </source>
</evidence>
<keyword evidence="4" id="KW-1003">Cell membrane</keyword>
<keyword evidence="5" id="KW-0997">Cell inner membrane</keyword>
<dbReference type="PRINTS" id="PR01374">
    <property type="entry name" value="TONBPROTEIN"/>
</dbReference>
<feature type="region of interest" description="Disordered" evidence="10">
    <location>
        <begin position="82"/>
        <end position="119"/>
    </location>
</feature>
<evidence type="ECO:0000256" key="8">
    <source>
        <dbReference type="ARBA" id="ARBA00022989"/>
    </source>
</evidence>
<dbReference type="GO" id="GO:0030288">
    <property type="term" value="C:outer membrane-bounded periplasmic space"/>
    <property type="evidence" value="ECO:0007669"/>
    <property type="project" value="InterPro"/>
</dbReference>
<feature type="domain" description="TonB C-terminal" evidence="12">
    <location>
        <begin position="151"/>
        <end position="240"/>
    </location>
</feature>
<proteinExistence type="inferred from homology"/>
<evidence type="ECO:0000313" key="14">
    <source>
        <dbReference type="Proteomes" id="UP000598633"/>
    </source>
</evidence>
<feature type="compositionally biased region" description="Low complexity" evidence="10">
    <location>
        <begin position="88"/>
        <end position="99"/>
    </location>
</feature>
<reference evidence="13 14" key="1">
    <citation type="submission" date="2020-08" db="EMBL/GenBank/DDBJ databases">
        <title>Acidobacteriota in marine sediments use diverse sulfur dissimilation pathways.</title>
        <authorList>
            <person name="Wasmund K."/>
        </authorList>
    </citation>
    <scope>NUCLEOTIDE SEQUENCE [LARGE SCALE GENOMIC DNA]</scope>
    <source>
        <strain evidence="13">MAG AM3-A</strain>
    </source>
</reference>
<evidence type="ECO:0000313" key="13">
    <source>
        <dbReference type="EMBL" id="MBD3871177.1"/>
    </source>
</evidence>
<keyword evidence="9 11" id="KW-0472">Membrane</keyword>
<evidence type="ECO:0000256" key="11">
    <source>
        <dbReference type="SAM" id="Phobius"/>
    </source>
</evidence>
<keyword evidence="6 11" id="KW-0812">Transmembrane</keyword>
<dbReference type="SUPFAM" id="SSF74653">
    <property type="entry name" value="TolA/TonB C-terminal domain"/>
    <property type="match status" value="1"/>
</dbReference>
<evidence type="ECO:0000256" key="5">
    <source>
        <dbReference type="ARBA" id="ARBA00022519"/>
    </source>
</evidence>
<dbReference type="AlphaFoldDB" id="A0A8J6Y6E5"/>
<gene>
    <name evidence="13" type="ORF">IFJ97_07455</name>
</gene>
<dbReference type="InterPro" id="IPR037682">
    <property type="entry name" value="TonB_C"/>
</dbReference>
<dbReference type="GO" id="GO:0015031">
    <property type="term" value="P:protein transport"/>
    <property type="evidence" value="ECO:0007669"/>
    <property type="project" value="UniProtKB-KW"/>
</dbReference>
<feature type="transmembrane region" description="Helical" evidence="11">
    <location>
        <begin position="37"/>
        <end position="61"/>
    </location>
</feature>
<accession>A0A8J6Y6E5</accession>
<dbReference type="GO" id="GO:0055085">
    <property type="term" value="P:transmembrane transport"/>
    <property type="evidence" value="ECO:0007669"/>
    <property type="project" value="InterPro"/>
</dbReference>
<evidence type="ECO:0000256" key="4">
    <source>
        <dbReference type="ARBA" id="ARBA00022475"/>
    </source>
</evidence>
<dbReference type="Pfam" id="PF03544">
    <property type="entry name" value="TonB_C"/>
    <property type="match status" value="1"/>
</dbReference>
<comment type="similarity">
    <text evidence="2">Belongs to the TonB family.</text>
</comment>
<comment type="subcellular location">
    <subcellularLocation>
        <location evidence="1">Cell inner membrane</location>
        <topology evidence="1">Single-pass membrane protein</topology>
        <orientation evidence="1">Periplasmic side</orientation>
    </subcellularLocation>
</comment>
<sequence>MSDSPKAAPKKKDDKMSMTTAELLALEEGQDKKVARWSLGIAVIFHIIIFAMHWPSFAGGLSDAKEKKSKIYVVKQVKFKQPPRREMQQIPKPKIQKVPIPDPTPDEPEPIRDQEPDEDVDFIPDDNLVLGVPDAPPPPEPEGPIRFVVGGNITEPKKISGPNPVYPEAARRARIQGVVVLECVIGKTGSVQSVKVLRGLPLGLTETAVDAVNKWKFEPSTLNGKPVEVLYILTVRFNLQ</sequence>
<dbReference type="PANTHER" id="PTHR33446">
    <property type="entry name" value="PROTEIN TONB-RELATED"/>
    <property type="match status" value="1"/>
</dbReference>